<reference evidence="1" key="1">
    <citation type="submission" date="2014-01" db="EMBL/GenBank/DDBJ databases">
        <authorList>
            <person name="Brown-Elliot B."/>
            <person name="Wallace R."/>
            <person name="Lenaerts A."/>
            <person name="Ordway D."/>
            <person name="DeGroote M.A."/>
            <person name="Parker T."/>
            <person name="Sizemore C."/>
            <person name="Tallon L.J."/>
            <person name="Sadzewicz L.K."/>
            <person name="Sengamalay N."/>
            <person name="Fraser C.M."/>
            <person name="Hine E."/>
            <person name="Shefchek K.A."/>
            <person name="Das S.P."/>
            <person name="Tettelin H."/>
        </authorList>
    </citation>
    <scope>NUCLEOTIDE SEQUENCE [LARGE SCALE GENOMIC DNA]</scope>
    <source>
        <strain evidence="1">4042</strain>
    </source>
</reference>
<dbReference type="AlphaFoldDB" id="X8ANP5"/>
<sequence length="57" mass="6501">MEFRTDVFDAETIEILVERLRRVLAAMTADPTRRLSAVDVLDADEQAAWIYSVTARC</sequence>
<dbReference type="SUPFAM" id="SSF52777">
    <property type="entry name" value="CoA-dependent acyltransferases"/>
    <property type="match status" value="1"/>
</dbReference>
<dbReference type="PATRIC" id="fig|1299334.3.peg.5332"/>
<protein>
    <submittedName>
        <fullName evidence="1">Linear gramicidin synthetase subunit D domain protein</fullName>
        <ecNumber evidence="1">1.-.-.-</ecNumber>
    </submittedName>
</protein>
<organism evidence="1">
    <name type="scientific">Mycobacterium xenopi 4042</name>
    <dbReference type="NCBI Taxonomy" id="1299334"/>
    <lineage>
        <taxon>Bacteria</taxon>
        <taxon>Bacillati</taxon>
        <taxon>Actinomycetota</taxon>
        <taxon>Actinomycetes</taxon>
        <taxon>Mycobacteriales</taxon>
        <taxon>Mycobacteriaceae</taxon>
        <taxon>Mycobacterium</taxon>
    </lineage>
</organism>
<dbReference type="EMBL" id="JAOB01000047">
    <property type="protein sequence ID" value="EUA33542.1"/>
    <property type="molecule type" value="Genomic_DNA"/>
</dbReference>
<dbReference type="GO" id="GO:0016491">
    <property type="term" value="F:oxidoreductase activity"/>
    <property type="evidence" value="ECO:0007669"/>
    <property type="project" value="UniProtKB-KW"/>
</dbReference>
<evidence type="ECO:0000313" key="1">
    <source>
        <dbReference type="EMBL" id="EUA33542.1"/>
    </source>
</evidence>
<keyword evidence="1" id="KW-0560">Oxidoreductase</keyword>
<name>X8ANP5_MYCXE</name>
<accession>X8ANP5</accession>
<proteinExistence type="predicted"/>
<dbReference type="EC" id="1.-.-.-" evidence="1"/>
<dbReference type="Gene3D" id="3.30.559.30">
    <property type="entry name" value="Nonribosomal peptide synthetase, condensation domain"/>
    <property type="match status" value="1"/>
</dbReference>
<comment type="caution">
    <text evidence="1">The sequence shown here is derived from an EMBL/GenBank/DDBJ whole genome shotgun (WGS) entry which is preliminary data.</text>
</comment>
<gene>
    <name evidence="1" type="ORF">I553_7954</name>
</gene>